<dbReference type="EMBL" id="JAUIZM010000005">
    <property type="protein sequence ID" value="KAK1384249.1"/>
    <property type="molecule type" value="Genomic_DNA"/>
</dbReference>
<dbReference type="Proteomes" id="UP001237642">
    <property type="component" value="Unassembled WGS sequence"/>
</dbReference>
<evidence type="ECO:0008006" key="3">
    <source>
        <dbReference type="Google" id="ProtNLM"/>
    </source>
</evidence>
<dbReference type="AlphaFoldDB" id="A0AAD8IEF7"/>
<dbReference type="Gene3D" id="3.60.10.10">
    <property type="entry name" value="Endonuclease/exonuclease/phosphatase"/>
    <property type="match status" value="1"/>
</dbReference>
<name>A0AAD8IEF7_9APIA</name>
<keyword evidence="2" id="KW-1185">Reference proteome</keyword>
<evidence type="ECO:0000313" key="1">
    <source>
        <dbReference type="EMBL" id="KAK1384249.1"/>
    </source>
</evidence>
<gene>
    <name evidence="1" type="ORF">POM88_021984</name>
</gene>
<comment type="caution">
    <text evidence="1">The sequence shown here is derived from an EMBL/GenBank/DDBJ whole genome shotgun (WGS) entry which is preliminary data.</text>
</comment>
<evidence type="ECO:0000313" key="2">
    <source>
        <dbReference type="Proteomes" id="UP001237642"/>
    </source>
</evidence>
<dbReference type="SUPFAM" id="SSF56219">
    <property type="entry name" value="DNase I-like"/>
    <property type="match status" value="1"/>
</dbReference>
<proteinExistence type="predicted"/>
<reference evidence="1" key="2">
    <citation type="submission" date="2023-05" db="EMBL/GenBank/DDBJ databases">
        <authorList>
            <person name="Schelkunov M.I."/>
        </authorList>
    </citation>
    <scope>NUCLEOTIDE SEQUENCE</scope>
    <source>
        <strain evidence="1">Hsosn_3</strain>
        <tissue evidence="1">Leaf</tissue>
    </source>
</reference>
<organism evidence="1 2">
    <name type="scientific">Heracleum sosnowskyi</name>
    <dbReference type="NCBI Taxonomy" id="360622"/>
    <lineage>
        <taxon>Eukaryota</taxon>
        <taxon>Viridiplantae</taxon>
        <taxon>Streptophyta</taxon>
        <taxon>Embryophyta</taxon>
        <taxon>Tracheophyta</taxon>
        <taxon>Spermatophyta</taxon>
        <taxon>Magnoliopsida</taxon>
        <taxon>eudicotyledons</taxon>
        <taxon>Gunneridae</taxon>
        <taxon>Pentapetalae</taxon>
        <taxon>asterids</taxon>
        <taxon>campanulids</taxon>
        <taxon>Apiales</taxon>
        <taxon>Apiaceae</taxon>
        <taxon>Apioideae</taxon>
        <taxon>apioid superclade</taxon>
        <taxon>Tordylieae</taxon>
        <taxon>Tordyliinae</taxon>
        <taxon>Heracleum</taxon>
    </lineage>
</organism>
<sequence length="296" mass="33979">MESSTPPPEWQLVSKNRSVSPASVSFSDTSPIPGNTFQSLMVVDEMDAHILANDIRKVQAKGLEDIRASGTFHTWWNRQRQRPITRKIDRILGDHEWFSQIHNADCLFTPWGLSDHSVAILNIQEIRQSTPRPFLFFNFWLEHPSFVTVVKEAWGTNVNDTRAGICTVQASILDNPNRTDLIDQEKALTSKLWQLLHVQESVQHQKSRVQWLALGDQNTNYFHKKVSSNWNQNKILSLVDSSRRVITSESEIQNEALLYFKRLFSNNISYPGIESLQSHDLSRISDNQAQTITLKV</sequence>
<dbReference type="PANTHER" id="PTHR33710:SF71">
    <property type="entry name" value="ENDONUCLEASE_EXONUCLEASE_PHOSPHATASE DOMAIN-CONTAINING PROTEIN"/>
    <property type="match status" value="1"/>
</dbReference>
<accession>A0AAD8IEF7</accession>
<dbReference type="PANTHER" id="PTHR33710">
    <property type="entry name" value="BNAC02G09200D PROTEIN"/>
    <property type="match status" value="1"/>
</dbReference>
<dbReference type="InterPro" id="IPR036691">
    <property type="entry name" value="Endo/exonu/phosph_ase_sf"/>
</dbReference>
<reference evidence="1" key="1">
    <citation type="submission" date="2023-02" db="EMBL/GenBank/DDBJ databases">
        <title>Genome of toxic invasive species Heracleum sosnowskyi carries increased number of genes despite the absence of recent whole-genome duplications.</title>
        <authorList>
            <person name="Schelkunov M."/>
            <person name="Shtratnikova V."/>
            <person name="Makarenko M."/>
            <person name="Klepikova A."/>
            <person name="Omelchenko D."/>
            <person name="Novikova G."/>
            <person name="Obukhova E."/>
            <person name="Bogdanov V."/>
            <person name="Penin A."/>
            <person name="Logacheva M."/>
        </authorList>
    </citation>
    <scope>NUCLEOTIDE SEQUENCE</scope>
    <source>
        <strain evidence="1">Hsosn_3</strain>
        <tissue evidence="1">Leaf</tissue>
    </source>
</reference>
<protein>
    <recommendedName>
        <fullName evidence="3">Endonuclease/exonuclease/phosphatase domain-containing protein</fullName>
    </recommendedName>
</protein>